<feature type="compositionally biased region" description="Polar residues" evidence="1">
    <location>
        <begin position="248"/>
        <end position="259"/>
    </location>
</feature>
<evidence type="ECO:0000313" key="2">
    <source>
        <dbReference type="EMBL" id="UVC54440.1"/>
    </source>
</evidence>
<feature type="compositionally biased region" description="Polar residues" evidence="1">
    <location>
        <begin position="149"/>
        <end position="167"/>
    </location>
</feature>
<evidence type="ECO:0000256" key="1">
    <source>
        <dbReference type="SAM" id="MobiDB-lite"/>
    </source>
</evidence>
<feature type="region of interest" description="Disordered" evidence="1">
    <location>
        <begin position="147"/>
        <end position="397"/>
    </location>
</feature>
<protein>
    <submittedName>
        <fullName evidence="2">Uncharacterized protein</fullName>
    </submittedName>
</protein>
<proteinExistence type="predicted"/>
<sequence>MYRHDLSQSKDSSKVKDIGGLRFFVTGLRRDNSSLAYKEVKFYEDVDTKENNRIVVTYTPGPGRANQLSNNDNAYVYFHDNDSRPLLLFYNDRGYKAKDKKDYDNNIWTLDTSIRSGNCEDGGNIYLSNALNNICYYLEIASCREESGTSRPTTTQPGDTHSTISSTPQQKLPPQPPVPHPPRLAPPTLSGQLTTGSSLPPPPEEKSKLPPAKTIQEDRRLTKSLGDQQPRGGHSHTRESRTESESSLPDTTIQMSNRESSSHRDVEMPVQKPESPHGGTRLEEKAQPSEVPKTPVLLPEKTHIQEPTVELPVPDLKEQLHSETNVMVEQRLSIERSPSPIRRKAPEAVSPRSAQHRTEKPQDHSDAPKAEARTDAHDSDSSSESEDQTITIAISAL</sequence>
<feature type="compositionally biased region" description="Pro residues" evidence="1">
    <location>
        <begin position="171"/>
        <end position="185"/>
    </location>
</feature>
<dbReference type="Proteomes" id="UP000244803">
    <property type="component" value="Chromosome 4"/>
</dbReference>
<dbReference type="EMBL" id="CP056067">
    <property type="protein sequence ID" value="UVC54440.1"/>
    <property type="molecule type" value="Genomic_DNA"/>
</dbReference>
<reference evidence="2" key="1">
    <citation type="submission" date="2022-07" db="EMBL/GenBank/DDBJ databases">
        <title>Evaluation of T. orientalis genome assembly methods using nanopore sequencing and analysis of variation between genomes.</title>
        <authorList>
            <person name="Yam J."/>
            <person name="Micallef M.L."/>
            <person name="Liu M."/>
            <person name="Djordjevic S.P."/>
            <person name="Bogema D.R."/>
            <person name="Jenkins C."/>
        </authorList>
    </citation>
    <scope>NUCLEOTIDE SEQUENCE</scope>
    <source>
        <strain evidence="2">Fish Creek</strain>
    </source>
</reference>
<organism evidence="2 3">
    <name type="scientific">Theileria orientalis</name>
    <dbReference type="NCBI Taxonomy" id="68886"/>
    <lineage>
        <taxon>Eukaryota</taxon>
        <taxon>Sar</taxon>
        <taxon>Alveolata</taxon>
        <taxon>Apicomplexa</taxon>
        <taxon>Aconoidasida</taxon>
        <taxon>Piroplasmida</taxon>
        <taxon>Theileriidae</taxon>
        <taxon>Theileria</taxon>
    </lineage>
</organism>
<name>A0A976XJG4_THEOR</name>
<feature type="compositionally biased region" description="Polar residues" evidence="1">
    <location>
        <begin position="388"/>
        <end position="397"/>
    </location>
</feature>
<gene>
    <name evidence="2" type="ORF">MACJ_003987</name>
</gene>
<accession>A0A976XJG4</accession>
<dbReference type="AlphaFoldDB" id="A0A976XJG4"/>
<feature type="compositionally biased region" description="Basic and acidic residues" evidence="1">
    <location>
        <begin position="356"/>
        <end position="380"/>
    </location>
</feature>
<evidence type="ECO:0000313" key="3">
    <source>
        <dbReference type="Proteomes" id="UP000244803"/>
    </source>
</evidence>